<dbReference type="Proteomes" id="UP000037460">
    <property type="component" value="Unassembled WGS sequence"/>
</dbReference>
<gene>
    <name evidence="8" type="ORF">Ctob_012119</name>
</gene>
<reference evidence="9" key="1">
    <citation type="journal article" date="2015" name="PLoS Genet.">
        <title>Genome Sequence and Transcriptome Analyses of Chrysochromulina tobin: Metabolic Tools for Enhanced Algal Fitness in the Prominent Order Prymnesiales (Haptophyceae).</title>
        <authorList>
            <person name="Hovde B.T."/>
            <person name="Deodato C.R."/>
            <person name="Hunsperger H.M."/>
            <person name="Ryken S.A."/>
            <person name="Yost W."/>
            <person name="Jha R.K."/>
            <person name="Patterson J."/>
            <person name="Monnat R.J. Jr."/>
            <person name="Barlow S.B."/>
            <person name="Starkenburg S.R."/>
            <person name="Cattolico R.A."/>
        </authorList>
    </citation>
    <scope>NUCLEOTIDE SEQUENCE</scope>
    <source>
        <strain evidence="9">CCMP291</strain>
    </source>
</reference>
<dbReference type="Gene3D" id="3.30.900.10">
    <property type="entry name" value="HORMA domain"/>
    <property type="match status" value="1"/>
</dbReference>
<name>A0A0M0K3K1_9EUKA</name>
<dbReference type="OrthoDB" id="1806at2759"/>
<feature type="domain" description="HORMA" evidence="7">
    <location>
        <begin position="12"/>
        <end position="201"/>
    </location>
</feature>
<comment type="similarity">
    <text evidence="2">Belongs to the MAD2 family.</text>
</comment>
<keyword evidence="5" id="KW-0539">Nucleus</keyword>
<evidence type="ECO:0000256" key="5">
    <source>
        <dbReference type="ARBA" id="ARBA00023242"/>
    </source>
</evidence>
<dbReference type="InterPro" id="IPR036570">
    <property type="entry name" value="HORMA_dom_sf"/>
</dbReference>
<dbReference type="PANTHER" id="PTHR11842">
    <property type="entry name" value="MITOTIC SPINDLE ASSEMBLY CHECKPOINT PROTEIN MAD2"/>
    <property type="match status" value="1"/>
</dbReference>
<dbReference type="EMBL" id="JWZX01001530">
    <property type="protein sequence ID" value="KOO33389.1"/>
    <property type="molecule type" value="Genomic_DNA"/>
</dbReference>
<dbReference type="InterPro" id="IPR045091">
    <property type="entry name" value="Mad2-like"/>
</dbReference>
<dbReference type="AlphaFoldDB" id="A0A0M0K3K1"/>
<evidence type="ECO:0000259" key="7">
    <source>
        <dbReference type="PROSITE" id="PS50815"/>
    </source>
</evidence>
<evidence type="ECO:0000256" key="2">
    <source>
        <dbReference type="ARBA" id="ARBA00010348"/>
    </source>
</evidence>
<dbReference type="GO" id="GO:0005654">
    <property type="term" value="C:nucleoplasm"/>
    <property type="evidence" value="ECO:0007669"/>
    <property type="project" value="TreeGrafter"/>
</dbReference>
<keyword evidence="6" id="KW-0131">Cell cycle</keyword>
<evidence type="ECO:0000313" key="8">
    <source>
        <dbReference type="EMBL" id="KOO33389.1"/>
    </source>
</evidence>
<dbReference type="SUPFAM" id="SSF56019">
    <property type="entry name" value="The spindle assembly checkpoint protein mad2"/>
    <property type="match status" value="1"/>
</dbReference>
<dbReference type="GO" id="GO:0051301">
    <property type="term" value="P:cell division"/>
    <property type="evidence" value="ECO:0007669"/>
    <property type="project" value="UniProtKB-KW"/>
</dbReference>
<dbReference type="PANTHER" id="PTHR11842:SF11">
    <property type="entry name" value="MITOTIC SPINDLE ASSEMBLY CHECKPOINT PROTEIN MAD2A"/>
    <property type="match status" value="1"/>
</dbReference>
<comment type="caution">
    <text evidence="8">The sequence shown here is derived from an EMBL/GenBank/DDBJ whole genome shotgun (WGS) entry which is preliminary data.</text>
</comment>
<comment type="subcellular location">
    <subcellularLocation>
        <location evidence="1">Nucleus</location>
    </subcellularLocation>
</comment>
<evidence type="ECO:0000313" key="9">
    <source>
        <dbReference type="Proteomes" id="UP000037460"/>
    </source>
</evidence>
<dbReference type="GO" id="GO:0005737">
    <property type="term" value="C:cytoplasm"/>
    <property type="evidence" value="ECO:0007669"/>
    <property type="project" value="TreeGrafter"/>
</dbReference>
<dbReference type="GO" id="GO:0000776">
    <property type="term" value="C:kinetochore"/>
    <property type="evidence" value="ECO:0007669"/>
    <property type="project" value="TreeGrafter"/>
</dbReference>
<evidence type="ECO:0000256" key="6">
    <source>
        <dbReference type="ARBA" id="ARBA00023306"/>
    </source>
</evidence>
<dbReference type="PROSITE" id="PS50815">
    <property type="entry name" value="HORMA"/>
    <property type="match status" value="1"/>
</dbReference>
<evidence type="ECO:0000256" key="4">
    <source>
        <dbReference type="ARBA" id="ARBA00022776"/>
    </source>
</evidence>
<keyword evidence="4" id="KW-0498">Mitosis</keyword>
<dbReference type="InterPro" id="IPR003511">
    <property type="entry name" value="HORMA_dom"/>
</dbReference>
<sequence>MAQATSTGITLKGSVAIVTEFFEYAINNILYQREVYPPTHFKKKSAYGLGLSVVNPDVDEKLARYLSTVLDKVKTWLDEGTVQKLVLVIMTKETAEKPSETLERWVFDLQPSPASEKPVEKDRKEIQAEIAAIQRQIIASTSFMPMTDEARVFDLLVYTNEDVETPGAWEESDAREFQENQSEQVQLRTLDTTKHKVESFVSYRLVED</sequence>
<dbReference type="GO" id="GO:0007094">
    <property type="term" value="P:mitotic spindle assembly checkpoint signaling"/>
    <property type="evidence" value="ECO:0007669"/>
    <property type="project" value="TreeGrafter"/>
</dbReference>
<evidence type="ECO:0000256" key="3">
    <source>
        <dbReference type="ARBA" id="ARBA00022618"/>
    </source>
</evidence>
<protein>
    <submittedName>
        <fullName evidence="8">Mitotic spindle assembly checkpoint protein mad2a</fullName>
    </submittedName>
</protein>
<proteinExistence type="inferred from homology"/>
<keyword evidence="9" id="KW-1185">Reference proteome</keyword>
<dbReference type="Pfam" id="PF02301">
    <property type="entry name" value="HORMA"/>
    <property type="match status" value="1"/>
</dbReference>
<accession>A0A0M0K3K1</accession>
<keyword evidence="3" id="KW-0132">Cell division</keyword>
<evidence type="ECO:0000256" key="1">
    <source>
        <dbReference type="ARBA" id="ARBA00004123"/>
    </source>
</evidence>
<organism evidence="8 9">
    <name type="scientific">Chrysochromulina tobinii</name>
    <dbReference type="NCBI Taxonomy" id="1460289"/>
    <lineage>
        <taxon>Eukaryota</taxon>
        <taxon>Haptista</taxon>
        <taxon>Haptophyta</taxon>
        <taxon>Prymnesiophyceae</taxon>
        <taxon>Prymnesiales</taxon>
        <taxon>Chrysochromulinaceae</taxon>
        <taxon>Chrysochromulina</taxon>
    </lineage>
</organism>